<evidence type="ECO:0000256" key="5">
    <source>
        <dbReference type="ARBA" id="ARBA00022618"/>
    </source>
</evidence>
<gene>
    <name evidence="11 14" type="primary">xerD</name>
    <name evidence="14" type="ORF">NUH88_08275</name>
</gene>
<evidence type="ECO:0000313" key="14">
    <source>
        <dbReference type="EMBL" id="UUX51685.1"/>
    </source>
</evidence>
<dbReference type="PROSITE" id="PS51898">
    <property type="entry name" value="TYR_RECOMBINASE"/>
    <property type="match status" value="1"/>
</dbReference>
<keyword evidence="10 11" id="KW-0131">Cell cycle</keyword>
<keyword evidence="15" id="KW-1185">Reference proteome</keyword>
<feature type="active site" evidence="11">
    <location>
        <position position="249"/>
    </location>
</feature>
<dbReference type="Gene3D" id="1.10.150.130">
    <property type="match status" value="1"/>
</dbReference>
<keyword evidence="8 11" id="KW-0238">DNA-binding</keyword>
<dbReference type="Gene3D" id="1.10.443.10">
    <property type="entry name" value="Intergrase catalytic core"/>
    <property type="match status" value="1"/>
</dbReference>
<dbReference type="SUPFAM" id="SSF56349">
    <property type="entry name" value="DNA breaking-rejoining enzymes"/>
    <property type="match status" value="1"/>
</dbReference>
<feature type="domain" description="Tyr recombinase" evidence="12">
    <location>
        <begin position="108"/>
        <end position="294"/>
    </location>
</feature>
<dbReference type="InterPro" id="IPR004107">
    <property type="entry name" value="Integrase_SAM-like_N"/>
</dbReference>
<evidence type="ECO:0000256" key="2">
    <source>
        <dbReference type="ARBA" id="ARBA00010450"/>
    </source>
</evidence>
<dbReference type="Pfam" id="PF02899">
    <property type="entry name" value="Phage_int_SAM_1"/>
    <property type="match status" value="1"/>
</dbReference>
<evidence type="ECO:0000259" key="13">
    <source>
        <dbReference type="PROSITE" id="PS51900"/>
    </source>
</evidence>
<comment type="subcellular location">
    <subcellularLocation>
        <location evidence="1 11">Cytoplasm</location>
    </subcellularLocation>
</comment>
<dbReference type="AlphaFoldDB" id="A0A9J7B1Z2"/>
<dbReference type="InterPro" id="IPR011932">
    <property type="entry name" value="Recomb_XerD"/>
</dbReference>
<protein>
    <recommendedName>
        <fullName evidence="3 11">Tyrosine recombinase XerD</fullName>
    </recommendedName>
</protein>
<keyword evidence="6 11" id="KW-0159">Chromosome partition</keyword>
<sequence length="306" mass="33651">MSGDAALVERFLEMLLAERGASVNTIEAYRRDLTDFATSLRARKRSLESAGSDDIRTYLSELEAAGMAPRTAARRLSAIRQLYRFLFSEGDRTDDPSTVIDSPRQGRPLPKILSEDDVDLLLASARGKGEPEGLRLTCLLEILYASGLRVSELVALPLAAVARDPRVLIVRGKGGKERMVPLTEAAREAIIAYKNVRQSFLPEGATSPFLFPSRSSEGHLTRRRMGQLLKELAIECGLRPGSVSPHVLRHAFATHLLDHGADLRSVQQMLGHADISTTQIYTHVLAERLKTLVTEHHPLAKGMAKA</sequence>
<dbReference type="InterPro" id="IPR013762">
    <property type="entry name" value="Integrase-like_cat_sf"/>
</dbReference>
<evidence type="ECO:0000256" key="10">
    <source>
        <dbReference type="ARBA" id="ARBA00023306"/>
    </source>
</evidence>
<dbReference type="GO" id="GO:0006313">
    <property type="term" value="P:DNA transposition"/>
    <property type="evidence" value="ECO:0007669"/>
    <property type="project" value="UniProtKB-UniRule"/>
</dbReference>
<organism evidence="14 15">
    <name type="scientific">Nisaea acidiphila</name>
    <dbReference type="NCBI Taxonomy" id="1862145"/>
    <lineage>
        <taxon>Bacteria</taxon>
        <taxon>Pseudomonadati</taxon>
        <taxon>Pseudomonadota</taxon>
        <taxon>Alphaproteobacteria</taxon>
        <taxon>Rhodospirillales</taxon>
        <taxon>Thalassobaculaceae</taxon>
        <taxon>Nisaea</taxon>
    </lineage>
</organism>
<evidence type="ECO:0000259" key="12">
    <source>
        <dbReference type="PROSITE" id="PS51898"/>
    </source>
</evidence>
<dbReference type="InterPro" id="IPR050090">
    <property type="entry name" value="Tyrosine_recombinase_XerCD"/>
</dbReference>
<name>A0A9J7B1Z2_9PROT</name>
<dbReference type="PROSITE" id="PS51900">
    <property type="entry name" value="CB"/>
    <property type="match status" value="1"/>
</dbReference>
<dbReference type="GO" id="GO:0003677">
    <property type="term" value="F:DNA binding"/>
    <property type="evidence" value="ECO:0007669"/>
    <property type="project" value="UniProtKB-UniRule"/>
</dbReference>
<comment type="subunit">
    <text evidence="11">Forms a cyclic heterotetrameric complex composed of two molecules of XerC and two molecules of XerD.</text>
</comment>
<dbReference type="CDD" id="cd00798">
    <property type="entry name" value="INT_XerDC_C"/>
    <property type="match status" value="1"/>
</dbReference>
<evidence type="ECO:0000313" key="15">
    <source>
        <dbReference type="Proteomes" id="UP001060336"/>
    </source>
</evidence>
<accession>A0A9J7B1Z2</accession>
<dbReference type="GO" id="GO:0051301">
    <property type="term" value="P:cell division"/>
    <property type="evidence" value="ECO:0007669"/>
    <property type="project" value="UniProtKB-KW"/>
</dbReference>
<dbReference type="InterPro" id="IPR010998">
    <property type="entry name" value="Integrase_recombinase_N"/>
</dbReference>
<dbReference type="PANTHER" id="PTHR30349:SF90">
    <property type="entry name" value="TYROSINE RECOMBINASE XERD"/>
    <property type="match status" value="1"/>
</dbReference>
<feature type="active site" description="O-(3'-phospho-DNA)-tyrosine intermediate" evidence="11">
    <location>
        <position position="281"/>
    </location>
</feature>
<dbReference type="RefSeq" id="WP_257771324.1">
    <property type="nucleotide sequence ID" value="NZ_CP102480.1"/>
</dbReference>
<evidence type="ECO:0000256" key="3">
    <source>
        <dbReference type="ARBA" id="ARBA00015810"/>
    </source>
</evidence>
<dbReference type="GO" id="GO:0005737">
    <property type="term" value="C:cytoplasm"/>
    <property type="evidence" value="ECO:0007669"/>
    <property type="project" value="UniProtKB-SubCell"/>
</dbReference>
<dbReference type="InterPro" id="IPR044068">
    <property type="entry name" value="CB"/>
</dbReference>
<dbReference type="EMBL" id="CP102480">
    <property type="protein sequence ID" value="UUX51685.1"/>
    <property type="molecule type" value="Genomic_DNA"/>
</dbReference>
<feature type="active site" evidence="11">
    <location>
        <position position="246"/>
    </location>
</feature>
<dbReference type="HAMAP" id="MF_01807">
    <property type="entry name" value="Recomb_XerD"/>
    <property type="match status" value="1"/>
</dbReference>
<reference evidence="14" key="1">
    <citation type="submission" date="2022-08" db="EMBL/GenBank/DDBJ databases">
        <title>Nisaea acidiphila sp. nov., isolated from a marine algal debris and emended description of the genus Nisaea Urios et al. 2008.</title>
        <authorList>
            <person name="Kwon K."/>
        </authorList>
    </citation>
    <scope>NUCLEOTIDE SEQUENCE</scope>
    <source>
        <strain evidence="14">MEBiC11861</strain>
    </source>
</reference>
<keyword evidence="9 11" id="KW-0233">DNA recombination</keyword>
<evidence type="ECO:0000256" key="8">
    <source>
        <dbReference type="ARBA" id="ARBA00023125"/>
    </source>
</evidence>
<feature type="active site" evidence="11">
    <location>
        <position position="149"/>
    </location>
</feature>
<dbReference type="InterPro" id="IPR002104">
    <property type="entry name" value="Integrase_catalytic"/>
</dbReference>
<evidence type="ECO:0000256" key="11">
    <source>
        <dbReference type="HAMAP-Rule" id="MF_01807"/>
    </source>
</evidence>
<evidence type="ECO:0000256" key="7">
    <source>
        <dbReference type="ARBA" id="ARBA00022908"/>
    </source>
</evidence>
<evidence type="ECO:0000256" key="6">
    <source>
        <dbReference type="ARBA" id="ARBA00022829"/>
    </source>
</evidence>
<dbReference type="InterPro" id="IPR011010">
    <property type="entry name" value="DNA_brk_join_enz"/>
</dbReference>
<comment type="function">
    <text evidence="11">Site-specific tyrosine recombinase, which acts by catalyzing the cutting and rejoining of the recombining DNA molecules. The XerC-XerD complex is essential to convert dimers of the bacterial chromosome into monomers to permit their segregation at cell division. It also contributes to the segregational stability of plasmids.</text>
</comment>
<dbReference type="GO" id="GO:0009037">
    <property type="term" value="F:tyrosine-based site-specific recombinase activity"/>
    <property type="evidence" value="ECO:0007669"/>
    <property type="project" value="UniProtKB-UniRule"/>
</dbReference>
<dbReference type="PANTHER" id="PTHR30349">
    <property type="entry name" value="PHAGE INTEGRASE-RELATED"/>
    <property type="match status" value="1"/>
</dbReference>
<proteinExistence type="inferred from homology"/>
<dbReference type="KEGG" id="naci:NUH88_08275"/>
<feature type="active site" evidence="11">
    <location>
        <position position="272"/>
    </location>
</feature>
<evidence type="ECO:0000256" key="4">
    <source>
        <dbReference type="ARBA" id="ARBA00022490"/>
    </source>
</evidence>
<dbReference type="InterPro" id="IPR023009">
    <property type="entry name" value="Tyrosine_recombinase_XerC/XerD"/>
</dbReference>
<evidence type="ECO:0000256" key="1">
    <source>
        <dbReference type="ARBA" id="ARBA00004496"/>
    </source>
</evidence>
<feature type="active site" evidence="11">
    <location>
        <position position="173"/>
    </location>
</feature>
<dbReference type="HAMAP" id="MF_01808">
    <property type="entry name" value="Recomb_XerC_XerD"/>
    <property type="match status" value="1"/>
</dbReference>
<dbReference type="Proteomes" id="UP001060336">
    <property type="component" value="Chromosome"/>
</dbReference>
<dbReference type="NCBIfam" id="TIGR02225">
    <property type="entry name" value="recomb_XerD"/>
    <property type="match status" value="1"/>
</dbReference>
<comment type="similarity">
    <text evidence="2 11">Belongs to the 'phage' integrase family. XerD subfamily.</text>
</comment>
<evidence type="ECO:0000256" key="9">
    <source>
        <dbReference type="ARBA" id="ARBA00023172"/>
    </source>
</evidence>
<keyword evidence="5 11" id="KW-0132">Cell division</keyword>
<dbReference type="NCBIfam" id="NF001399">
    <property type="entry name" value="PRK00283.1"/>
    <property type="match status" value="1"/>
</dbReference>
<feature type="domain" description="Core-binding (CB)" evidence="13">
    <location>
        <begin position="2"/>
        <end position="87"/>
    </location>
</feature>
<keyword evidence="4 11" id="KW-0963">Cytoplasm</keyword>
<keyword evidence="7 11" id="KW-0229">DNA integration</keyword>
<dbReference type="Pfam" id="PF00589">
    <property type="entry name" value="Phage_integrase"/>
    <property type="match status" value="1"/>
</dbReference>
<dbReference type="GO" id="GO:0007059">
    <property type="term" value="P:chromosome segregation"/>
    <property type="evidence" value="ECO:0007669"/>
    <property type="project" value="UniProtKB-UniRule"/>
</dbReference>